<gene>
    <name evidence="1" type="ORF">IQ26_05473</name>
</gene>
<dbReference type="RefSeq" id="WP_145721481.1">
    <property type="nucleotide sequence ID" value="NZ_BSPF01000103.1"/>
</dbReference>
<dbReference type="EMBL" id="VLKT01000041">
    <property type="protein sequence ID" value="TWI27998.1"/>
    <property type="molecule type" value="Genomic_DNA"/>
</dbReference>
<dbReference type="Proteomes" id="UP000317122">
    <property type="component" value="Unassembled WGS sequence"/>
</dbReference>
<evidence type="ECO:0000313" key="1">
    <source>
        <dbReference type="EMBL" id="TWI27998.1"/>
    </source>
</evidence>
<dbReference type="OrthoDB" id="8080712at2"/>
<accession>A0A562N7D7</accession>
<evidence type="ECO:0000313" key="2">
    <source>
        <dbReference type="Proteomes" id="UP000317122"/>
    </source>
</evidence>
<sequence>MARDILIGDEITLTATILKILPDGLASVSIPTYNFPYSIDAPKKAKPGIKVELIGYATRVDDEDGKVTVKIGDLVTVDQDSITNWKRERTVLRDRAD</sequence>
<dbReference type="AlphaFoldDB" id="A0A562N7D7"/>
<comment type="caution">
    <text evidence="1">The sequence shown here is derived from an EMBL/GenBank/DDBJ whole genome shotgun (WGS) entry which is preliminary data.</text>
</comment>
<keyword evidence="2" id="KW-1185">Reference proteome</keyword>
<reference evidence="1 2" key="1">
    <citation type="journal article" date="2015" name="Stand. Genomic Sci.">
        <title>Genomic Encyclopedia of Bacterial and Archaeal Type Strains, Phase III: the genomes of soil and plant-associated and newly described type strains.</title>
        <authorList>
            <person name="Whitman W.B."/>
            <person name="Woyke T."/>
            <person name="Klenk H.P."/>
            <person name="Zhou Y."/>
            <person name="Lilburn T.G."/>
            <person name="Beck B.J."/>
            <person name="De Vos P."/>
            <person name="Vandamme P."/>
            <person name="Eisen J.A."/>
            <person name="Garrity G."/>
            <person name="Hugenholtz P."/>
            <person name="Kyrpides N.C."/>
        </authorList>
    </citation>
    <scope>NUCLEOTIDE SEQUENCE [LARGE SCALE GENOMIC DNA]</scope>
    <source>
        <strain evidence="1 2">CGMCC 1.2546</strain>
    </source>
</reference>
<proteinExistence type="predicted"/>
<name>A0A562N7D7_9HYPH</name>
<protein>
    <submittedName>
        <fullName evidence="1">Uncharacterized protein</fullName>
    </submittedName>
</protein>
<organism evidence="1 2">
    <name type="scientific">Mesorhizobium tianshanense</name>
    <dbReference type="NCBI Taxonomy" id="39844"/>
    <lineage>
        <taxon>Bacteria</taxon>
        <taxon>Pseudomonadati</taxon>
        <taxon>Pseudomonadota</taxon>
        <taxon>Alphaproteobacteria</taxon>
        <taxon>Hyphomicrobiales</taxon>
        <taxon>Phyllobacteriaceae</taxon>
        <taxon>Mesorhizobium</taxon>
    </lineage>
</organism>